<reference evidence="1" key="1">
    <citation type="submission" date="2023-06" db="EMBL/GenBank/DDBJ databases">
        <title>Genomic analysis of the entomopathogenic nematode Steinernema hermaphroditum.</title>
        <authorList>
            <person name="Schwarz E.M."/>
            <person name="Heppert J.K."/>
            <person name="Baniya A."/>
            <person name="Schwartz H.T."/>
            <person name="Tan C.-H."/>
            <person name="Antoshechkin I."/>
            <person name="Sternberg P.W."/>
            <person name="Goodrich-Blair H."/>
            <person name="Dillman A.R."/>
        </authorList>
    </citation>
    <scope>NUCLEOTIDE SEQUENCE</scope>
    <source>
        <strain evidence="1">PS9179</strain>
        <tissue evidence="1">Whole animal</tissue>
    </source>
</reference>
<sequence>MTLGTAEDAASPPVPGVFGVLCPLGAQKMTLGTAEDAASPPVPGVFGVLCPLGDQKTLPRPQFPASSGCSVP</sequence>
<evidence type="ECO:0000313" key="1">
    <source>
        <dbReference type="EMBL" id="KAK0428445.1"/>
    </source>
</evidence>
<proteinExistence type="predicted"/>
<accession>A0AA39IRD2</accession>
<protein>
    <submittedName>
        <fullName evidence="1">Uncharacterized protein</fullName>
    </submittedName>
</protein>
<dbReference type="AlphaFoldDB" id="A0AA39IRD2"/>
<keyword evidence="2" id="KW-1185">Reference proteome</keyword>
<name>A0AA39IRD2_9BILA</name>
<gene>
    <name evidence="1" type="ORF">QR680_010809</name>
</gene>
<dbReference type="EMBL" id="JAUCMV010000001">
    <property type="protein sequence ID" value="KAK0428445.1"/>
    <property type="molecule type" value="Genomic_DNA"/>
</dbReference>
<evidence type="ECO:0000313" key="2">
    <source>
        <dbReference type="Proteomes" id="UP001175271"/>
    </source>
</evidence>
<organism evidence="1 2">
    <name type="scientific">Steinernema hermaphroditum</name>
    <dbReference type="NCBI Taxonomy" id="289476"/>
    <lineage>
        <taxon>Eukaryota</taxon>
        <taxon>Metazoa</taxon>
        <taxon>Ecdysozoa</taxon>
        <taxon>Nematoda</taxon>
        <taxon>Chromadorea</taxon>
        <taxon>Rhabditida</taxon>
        <taxon>Tylenchina</taxon>
        <taxon>Panagrolaimomorpha</taxon>
        <taxon>Strongyloidoidea</taxon>
        <taxon>Steinernematidae</taxon>
        <taxon>Steinernema</taxon>
    </lineage>
</organism>
<comment type="caution">
    <text evidence="1">The sequence shown here is derived from an EMBL/GenBank/DDBJ whole genome shotgun (WGS) entry which is preliminary data.</text>
</comment>
<dbReference type="Proteomes" id="UP001175271">
    <property type="component" value="Unassembled WGS sequence"/>
</dbReference>